<dbReference type="Pfam" id="PF00196">
    <property type="entry name" value="GerE"/>
    <property type="match status" value="1"/>
</dbReference>
<evidence type="ECO:0000259" key="4">
    <source>
        <dbReference type="PROSITE" id="PS50043"/>
    </source>
</evidence>
<evidence type="ECO:0000313" key="6">
    <source>
        <dbReference type="Proteomes" id="UP000603641"/>
    </source>
</evidence>
<dbReference type="Proteomes" id="UP000603641">
    <property type="component" value="Unassembled WGS sequence"/>
</dbReference>
<dbReference type="PROSITE" id="PS00622">
    <property type="entry name" value="HTH_LUXR_1"/>
    <property type="match status" value="1"/>
</dbReference>
<dbReference type="InterPro" id="IPR000792">
    <property type="entry name" value="Tscrpt_reg_LuxR_C"/>
</dbReference>
<dbReference type="PANTHER" id="PTHR43214">
    <property type="entry name" value="TWO-COMPONENT RESPONSE REGULATOR"/>
    <property type="match status" value="1"/>
</dbReference>
<feature type="domain" description="HTH luxR-type" evidence="4">
    <location>
        <begin position="136"/>
        <end position="201"/>
    </location>
</feature>
<dbReference type="EMBL" id="JACSQM010000001">
    <property type="protein sequence ID" value="MBD7963049.1"/>
    <property type="molecule type" value="Genomic_DNA"/>
</dbReference>
<dbReference type="SUPFAM" id="SSF46894">
    <property type="entry name" value="C-terminal effector domain of the bipartite response regulators"/>
    <property type="match status" value="1"/>
</dbReference>
<evidence type="ECO:0000256" key="2">
    <source>
        <dbReference type="ARBA" id="ARBA00023125"/>
    </source>
</evidence>
<comment type="caution">
    <text evidence="5">The sequence shown here is derived from an EMBL/GenBank/DDBJ whole genome shotgun (WGS) entry which is preliminary data.</text>
</comment>
<dbReference type="Gene3D" id="3.40.50.2300">
    <property type="match status" value="1"/>
</dbReference>
<accession>A0ABR8SI89</accession>
<dbReference type="RefSeq" id="WP_191752397.1">
    <property type="nucleotide sequence ID" value="NZ_JACSQM010000001.1"/>
</dbReference>
<gene>
    <name evidence="5" type="ORF">H9648_03205</name>
</gene>
<sequence>MGNKVLFVDFSKDRKNTHSLIELLSKRGYHCHYLNHSSSLSDSVFTNSFDLVIMNLAKGDLIHTNFGECKKILLVGKGEKHLLSYVKNTQAVINRDNIHELLKAILVIQNGGFYISEEYRNDIMPEINLDSHVHQDIDLISVLTEMELKVVEELINDKTNQQIADTLYLSKRTVEYHIAASMQKLRVKSRVGLAVKITKANLICKFSGSTPAIQSIL</sequence>
<keyword evidence="1" id="KW-0805">Transcription regulation</keyword>
<dbReference type="InterPro" id="IPR016032">
    <property type="entry name" value="Sig_transdc_resp-reg_C-effctor"/>
</dbReference>
<dbReference type="PRINTS" id="PR00038">
    <property type="entry name" value="HTHLUXR"/>
</dbReference>
<keyword evidence="2" id="KW-0238">DNA-binding</keyword>
<reference evidence="5 6" key="1">
    <citation type="submission" date="2020-08" db="EMBL/GenBank/DDBJ databases">
        <title>A Genomic Blueprint of the Chicken Gut Microbiome.</title>
        <authorList>
            <person name="Gilroy R."/>
            <person name="Ravi A."/>
            <person name="Getino M."/>
            <person name="Pursley I."/>
            <person name="Horton D.L."/>
            <person name="Alikhan N.-F."/>
            <person name="Baker D."/>
            <person name="Gharbi K."/>
            <person name="Hall N."/>
            <person name="Watson M."/>
            <person name="Adriaenssens E.M."/>
            <person name="Foster-Nyarko E."/>
            <person name="Jarju S."/>
            <person name="Secka A."/>
            <person name="Antonio M."/>
            <person name="Oren A."/>
            <person name="Chaudhuri R."/>
            <person name="La Ragione R.M."/>
            <person name="Hildebrand F."/>
            <person name="Pallen M.J."/>
        </authorList>
    </citation>
    <scope>NUCLEOTIDE SEQUENCE [LARGE SCALE GENOMIC DNA]</scope>
    <source>
        <strain evidence="5 6">Sa2CUA10</strain>
    </source>
</reference>
<evidence type="ECO:0000313" key="5">
    <source>
        <dbReference type="EMBL" id="MBD7963049.1"/>
    </source>
</evidence>
<name>A0ABR8SI89_9BACL</name>
<organism evidence="5 6">
    <name type="scientific">Fictibacillus norfolkensis</name>
    <dbReference type="NCBI Taxonomy" id="2762233"/>
    <lineage>
        <taxon>Bacteria</taxon>
        <taxon>Bacillati</taxon>
        <taxon>Bacillota</taxon>
        <taxon>Bacilli</taxon>
        <taxon>Bacillales</taxon>
        <taxon>Fictibacillaceae</taxon>
        <taxon>Fictibacillus</taxon>
    </lineage>
</organism>
<dbReference type="InterPro" id="IPR039420">
    <property type="entry name" value="WalR-like"/>
</dbReference>
<keyword evidence="3" id="KW-0804">Transcription</keyword>
<dbReference type="CDD" id="cd06170">
    <property type="entry name" value="LuxR_C_like"/>
    <property type="match status" value="1"/>
</dbReference>
<dbReference type="SMART" id="SM00421">
    <property type="entry name" value="HTH_LUXR"/>
    <property type="match status" value="1"/>
</dbReference>
<evidence type="ECO:0000256" key="1">
    <source>
        <dbReference type="ARBA" id="ARBA00023015"/>
    </source>
</evidence>
<dbReference type="PANTHER" id="PTHR43214:SF41">
    <property type="entry name" value="NITRATE_NITRITE RESPONSE REGULATOR PROTEIN NARP"/>
    <property type="match status" value="1"/>
</dbReference>
<proteinExistence type="predicted"/>
<dbReference type="PROSITE" id="PS50043">
    <property type="entry name" value="HTH_LUXR_2"/>
    <property type="match status" value="1"/>
</dbReference>
<evidence type="ECO:0000256" key="3">
    <source>
        <dbReference type="ARBA" id="ARBA00023163"/>
    </source>
</evidence>
<protein>
    <submittedName>
        <fullName evidence="5">Response regulator transcription factor</fullName>
    </submittedName>
</protein>
<keyword evidence="6" id="KW-1185">Reference proteome</keyword>